<proteinExistence type="predicted"/>
<gene>
    <name evidence="2" type="ORF">PLEPLA_LOCUS19499</name>
</gene>
<evidence type="ECO:0000313" key="3">
    <source>
        <dbReference type="Proteomes" id="UP001153269"/>
    </source>
</evidence>
<dbReference type="EMBL" id="CADEAL010001336">
    <property type="protein sequence ID" value="CAB1431442.1"/>
    <property type="molecule type" value="Genomic_DNA"/>
</dbReference>
<comment type="caution">
    <text evidence="2">The sequence shown here is derived from an EMBL/GenBank/DDBJ whole genome shotgun (WGS) entry which is preliminary data.</text>
</comment>
<dbReference type="AlphaFoldDB" id="A0A9N7UJC3"/>
<keyword evidence="3" id="KW-1185">Reference proteome</keyword>
<sequence>MKQQGSSNIRLGPICQTGYIMSNDLHPRCESCLGPEHAGLALLPGANCAFCKLLEEPEGCRRAEGSPLEPKGSDYTDTPPASAQPTGIGAPVQLLPGIIHKAATSLQLTVPFPQEAPGRTRRTLFPGIDAYLASSAEEPGQLKSPVLSYIPIKRVVGISNKGFPPVPPLEPRLASVFGVMVNPLGDGDLHHPPLQAKW</sequence>
<evidence type="ECO:0000256" key="1">
    <source>
        <dbReference type="SAM" id="MobiDB-lite"/>
    </source>
</evidence>
<name>A0A9N7UJC3_PLEPL</name>
<organism evidence="2 3">
    <name type="scientific">Pleuronectes platessa</name>
    <name type="common">European plaice</name>
    <dbReference type="NCBI Taxonomy" id="8262"/>
    <lineage>
        <taxon>Eukaryota</taxon>
        <taxon>Metazoa</taxon>
        <taxon>Chordata</taxon>
        <taxon>Craniata</taxon>
        <taxon>Vertebrata</taxon>
        <taxon>Euteleostomi</taxon>
        <taxon>Actinopterygii</taxon>
        <taxon>Neopterygii</taxon>
        <taxon>Teleostei</taxon>
        <taxon>Neoteleostei</taxon>
        <taxon>Acanthomorphata</taxon>
        <taxon>Carangaria</taxon>
        <taxon>Pleuronectiformes</taxon>
        <taxon>Pleuronectoidei</taxon>
        <taxon>Pleuronectidae</taxon>
        <taxon>Pleuronectes</taxon>
    </lineage>
</organism>
<accession>A0A9N7UJC3</accession>
<evidence type="ECO:0000313" key="2">
    <source>
        <dbReference type="EMBL" id="CAB1431442.1"/>
    </source>
</evidence>
<protein>
    <submittedName>
        <fullName evidence="2">Uncharacterized protein</fullName>
    </submittedName>
</protein>
<feature type="compositionally biased region" description="Polar residues" evidence="1">
    <location>
        <begin position="75"/>
        <end position="85"/>
    </location>
</feature>
<dbReference type="Proteomes" id="UP001153269">
    <property type="component" value="Unassembled WGS sequence"/>
</dbReference>
<reference evidence="2" key="1">
    <citation type="submission" date="2020-03" db="EMBL/GenBank/DDBJ databases">
        <authorList>
            <person name="Weist P."/>
        </authorList>
    </citation>
    <scope>NUCLEOTIDE SEQUENCE</scope>
</reference>
<feature type="region of interest" description="Disordered" evidence="1">
    <location>
        <begin position="61"/>
        <end position="86"/>
    </location>
</feature>